<dbReference type="InterPro" id="IPR000683">
    <property type="entry name" value="Gfo/Idh/MocA-like_OxRdtase_N"/>
</dbReference>
<reference evidence="3" key="1">
    <citation type="submission" date="2020-10" db="EMBL/GenBank/DDBJ databases">
        <authorList>
            <person name="Gilroy R."/>
        </authorList>
    </citation>
    <scope>NUCLEOTIDE SEQUENCE</scope>
    <source>
        <strain evidence="3">ChiSxjej1B13-7041</strain>
    </source>
</reference>
<evidence type="ECO:0000313" key="3">
    <source>
        <dbReference type="EMBL" id="HIR93579.1"/>
    </source>
</evidence>
<evidence type="ECO:0000259" key="1">
    <source>
        <dbReference type="Pfam" id="PF01408"/>
    </source>
</evidence>
<comment type="caution">
    <text evidence="3">The sequence shown here is derived from an EMBL/GenBank/DDBJ whole genome shotgun (WGS) entry which is preliminary data.</text>
</comment>
<dbReference type="SUPFAM" id="SSF51735">
    <property type="entry name" value="NAD(P)-binding Rossmann-fold domains"/>
    <property type="match status" value="1"/>
</dbReference>
<dbReference type="PANTHER" id="PTHR43054">
    <property type="match status" value="1"/>
</dbReference>
<accession>A0A9D1JG42</accession>
<feature type="domain" description="Gfo/Idh/MocA-like oxidoreductase N-terminal" evidence="1">
    <location>
        <begin position="2"/>
        <end position="119"/>
    </location>
</feature>
<dbReference type="EMBL" id="DVHU01000082">
    <property type="protein sequence ID" value="HIR93579.1"/>
    <property type="molecule type" value="Genomic_DNA"/>
</dbReference>
<gene>
    <name evidence="3" type="ORF">IAB98_09205</name>
</gene>
<dbReference type="Proteomes" id="UP000886841">
    <property type="component" value="Unassembled WGS sequence"/>
</dbReference>
<dbReference type="Gene3D" id="3.40.50.720">
    <property type="entry name" value="NAD(P)-binding Rossmann-like Domain"/>
    <property type="match status" value="1"/>
</dbReference>
<dbReference type="GO" id="GO:0000166">
    <property type="term" value="F:nucleotide binding"/>
    <property type="evidence" value="ECO:0007669"/>
    <property type="project" value="InterPro"/>
</dbReference>
<sequence length="329" mass="37202">MLRFATIGTNFITDRFLEAASRCGRLTCAGVYSRKEETAEKFAAKYGVEKIYTDLQELARDPEIDGVYIASPNAFHCSQALLMLEQGKHVLCEKPGASNAREWRRMMEAAGRRGVVLMEAMRSVHDPGFSAIRDNLGKLGRIRRASFQYCQYSSRYDKYKAGIIENAFRPELSNGALMDIGVYCVHPLVRLFGLPSRVEGNALLLDNGLDGEGTILLNYPDMLAELVYSKITDSHIPSQIQGERGCMVLDRIEDTREITLILRDGTREKISIEKPANNMVYEAETWCRLIASGDAQETEREMGYTLQELKVMDMARERMGIRFPADEER</sequence>
<dbReference type="InterPro" id="IPR055170">
    <property type="entry name" value="GFO_IDH_MocA-like_dom"/>
</dbReference>
<dbReference type="SUPFAM" id="SSF55347">
    <property type="entry name" value="Glyceraldehyde-3-phosphate dehydrogenase-like, C-terminal domain"/>
    <property type="match status" value="1"/>
</dbReference>
<dbReference type="Gene3D" id="3.30.360.10">
    <property type="entry name" value="Dihydrodipicolinate Reductase, domain 2"/>
    <property type="match status" value="1"/>
</dbReference>
<evidence type="ECO:0000313" key="4">
    <source>
        <dbReference type="Proteomes" id="UP000886841"/>
    </source>
</evidence>
<name>A0A9D1JG42_9FIRM</name>
<organism evidence="3 4">
    <name type="scientific">Candidatus Egerieimonas intestinavium</name>
    <dbReference type="NCBI Taxonomy" id="2840777"/>
    <lineage>
        <taxon>Bacteria</taxon>
        <taxon>Bacillati</taxon>
        <taxon>Bacillota</taxon>
        <taxon>Clostridia</taxon>
        <taxon>Lachnospirales</taxon>
        <taxon>Lachnospiraceae</taxon>
        <taxon>Lachnospiraceae incertae sedis</taxon>
        <taxon>Candidatus Egerieimonas</taxon>
    </lineage>
</organism>
<protein>
    <submittedName>
        <fullName evidence="3">Gfo/Idh/MocA family oxidoreductase</fullName>
    </submittedName>
</protein>
<feature type="domain" description="GFO/IDH/MocA-like oxidoreductase" evidence="2">
    <location>
        <begin position="137"/>
        <end position="246"/>
    </location>
</feature>
<dbReference type="PANTHER" id="PTHR43054:SF1">
    <property type="entry name" value="SCYLLO-INOSITOL 2-DEHYDROGENASE (NADP(+)) IOLU"/>
    <property type="match status" value="1"/>
</dbReference>
<reference evidence="3" key="2">
    <citation type="journal article" date="2021" name="PeerJ">
        <title>Extensive microbial diversity within the chicken gut microbiome revealed by metagenomics and culture.</title>
        <authorList>
            <person name="Gilroy R."/>
            <person name="Ravi A."/>
            <person name="Getino M."/>
            <person name="Pursley I."/>
            <person name="Horton D.L."/>
            <person name="Alikhan N.F."/>
            <person name="Baker D."/>
            <person name="Gharbi K."/>
            <person name="Hall N."/>
            <person name="Watson M."/>
            <person name="Adriaenssens E.M."/>
            <person name="Foster-Nyarko E."/>
            <person name="Jarju S."/>
            <person name="Secka A."/>
            <person name="Antonio M."/>
            <person name="Oren A."/>
            <person name="Chaudhuri R.R."/>
            <person name="La Ragione R."/>
            <person name="Hildebrand F."/>
            <person name="Pallen M.J."/>
        </authorList>
    </citation>
    <scope>NUCLEOTIDE SEQUENCE</scope>
    <source>
        <strain evidence="3">ChiSxjej1B13-7041</strain>
    </source>
</reference>
<dbReference type="Pfam" id="PF01408">
    <property type="entry name" value="GFO_IDH_MocA"/>
    <property type="match status" value="1"/>
</dbReference>
<dbReference type="Pfam" id="PF22725">
    <property type="entry name" value="GFO_IDH_MocA_C3"/>
    <property type="match status" value="1"/>
</dbReference>
<proteinExistence type="predicted"/>
<dbReference type="AlphaFoldDB" id="A0A9D1JG42"/>
<evidence type="ECO:0000259" key="2">
    <source>
        <dbReference type="Pfam" id="PF22725"/>
    </source>
</evidence>
<dbReference type="InterPro" id="IPR036291">
    <property type="entry name" value="NAD(P)-bd_dom_sf"/>
</dbReference>